<comment type="subunit">
    <text evidence="9">Interacts with TAL1; this interaction inhibits TAL1 occupancy of the DCSTAMP promoter, leading to the activation of the DCSTAMP promoter by the transcription factor MITF.</text>
</comment>
<keyword evidence="4" id="KW-0892">Osteogenesis</keyword>
<evidence type="ECO:0000256" key="2">
    <source>
        <dbReference type="ARBA" id="ARBA00022491"/>
    </source>
</evidence>
<evidence type="ECO:0000313" key="16">
    <source>
        <dbReference type="Proteomes" id="UP001166674"/>
    </source>
</evidence>
<dbReference type="GO" id="GO:0030316">
    <property type="term" value="P:osteoclast differentiation"/>
    <property type="evidence" value="ECO:0007669"/>
    <property type="project" value="TreeGrafter"/>
</dbReference>
<feature type="region of interest" description="Disordered" evidence="11">
    <location>
        <begin position="1661"/>
        <end position="1681"/>
    </location>
</feature>
<feature type="domain" description="SBNO alpha/beta" evidence="14">
    <location>
        <begin position="1388"/>
        <end position="1500"/>
    </location>
</feature>
<proteinExistence type="inferred from homology"/>
<dbReference type="PANTHER" id="PTHR12706:SF5">
    <property type="entry name" value="PROTEIN STRAWBERRY NOTCH HOMOLOG 2"/>
    <property type="match status" value="1"/>
</dbReference>
<dbReference type="Gene3D" id="3.40.50.300">
    <property type="entry name" value="P-loop containing nucleotide triphosphate hydrolases"/>
    <property type="match status" value="1"/>
</dbReference>
<keyword evidence="16" id="KW-1185">Reference proteome</keyword>
<dbReference type="Pfam" id="PF13871">
    <property type="entry name" value="Helicase_C_4"/>
    <property type="match status" value="1"/>
</dbReference>
<dbReference type="InterPro" id="IPR027417">
    <property type="entry name" value="P-loop_NTPase"/>
</dbReference>
<comment type="function">
    <text evidence="8">Acts as a transcriptional coregulator, that can have both coactivator and corepressor functions. Inhibits the DCSTAMP-repressive activity of TAL1, hence enhancing the access of the transcription factor MITF to the DC-STAMP promoter in osteoclast. Plays a role in bone homeostasis; required as a positive regulator in TNFSF11//RANKL-mediated osteoclast fusion via a DCSTAMP-dependent pathway. May also be required in the regulation of osteoblast differentiation. Involved in the transcriptional corepression of NF-kappaB in macrophages. Plays a role as a regulator in the pro-inflammatory cascade.</text>
</comment>
<dbReference type="GO" id="GO:0002281">
    <property type="term" value="P:macrophage activation involved in immune response"/>
    <property type="evidence" value="ECO:0007669"/>
    <property type="project" value="UniProtKB-ARBA"/>
</dbReference>
<evidence type="ECO:0000256" key="8">
    <source>
        <dbReference type="ARBA" id="ARBA00055221"/>
    </source>
</evidence>
<evidence type="ECO:0000259" key="12">
    <source>
        <dbReference type="Pfam" id="PF13871"/>
    </source>
</evidence>
<dbReference type="GO" id="GO:0001503">
    <property type="term" value="P:ossification"/>
    <property type="evidence" value="ECO:0007669"/>
    <property type="project" value="UniProtKB-KW"/>
</dbReference>
<dbReference type="InterPro" id="IPR026937">
    <property type="entry name" value="SBNO_Helicase_C_dom"/>
</dbReference>
<feature type="compositionally biased region" description="Polar residues" evidence="11">
    <location>
        <begin position="419"/>
        <end position="443"/>
    </location>
</feature>
<evidence type="ECO:0000259" key="14">
    <source>
        <dbReference type="Pfam" id="PF25373"/>
    </source>
</evidence>
<evidence type="ECO:0000256" key="6">
    <source>
        <dbReference type="ARBA" id="ARBA00023159"/>
    </source>
</evidence>
<organism evidence="15 16">
    <name type="scientific">Sciurus carolinensis</name>
    <name type="common">Eastern gray squirrel</name>
    <dbReference type="NCBI Taxonomy" id="30640"/>
    <lineage>
        <taxon>Eukaryota</taxon>
        <taxon>Metazoa</taxon>
        <taxon>Chordata</taxon>
        <taxon>Craniata</taxon>
        <taxon>Vertebrata</taxon>
        <taxon>Euteleostomi</taxon>
        <taxon>Mammalia</taxon>
        <taxon>Eutheria</taxon>
        <taxon>Euarchontoglires</taxon>
        <taxon>Glires</taxon>
        <taxon>Rodentia</taxon>
        <taxon>Sciuromorpha</taxon>
        <taxon>Sciuridae</taxon>
        <taxon>Sciurinae</taxon>
        <taxon>Sciurini</taxon>
        <taxon>Sciurus</taxon>
    </lineage>
</organism>
<feature type="region of interest" description="Disordered" evidence="11">
    <location>
        <begin position="956"/>
        <end position="976"/>
    </location>
</feature>
<dbReference type="GO" id="GO:0042393">
    <property type="term" value="F:histone binding"/>
    <property type="evidence" value="ECO:0007669"/>
    <property type="project" value="TreeGrafter"/>
</dbReference>
<evidence type="ECO:0000256" key="5">
    <source>
        <dbReference type="ARBA" id="ARBA00023015"/>
    </source>
</evidence>
<gene>
    <name evidence="15" type="ORF">SUZIE_137490</name>
</gene>
<comment type="caution">
    <text evidence="15">The sequence shown here is derived from an EMBL/GenBank/DDBJ whole genome shotgun (WGS) entry which is preliminary data.</text>
</comment>
<dbReference type="SUPFAM" id="SSF52540">
    <property type="entry name" value="P-loop containing nucleoside triphosphate hydrolases"/>
    <property type="match status" value="2"/>
</dbReference>
<evidence type="ECO:0000256" key="9">
    <source>
        <dbReference type="ARBA" id="ARBA00063805"/>
    </source>
</evidence>
<feature type="compositionally biased region" description="Acidic residues" evidence="11">
    <location>
        <begin position="444"/>
        <end position="457"/>
    </location>
</feature>
<evidence type="ECO:0000256" key="4">
    <source>
        <dbReference type="ARBA" id="ARBA00022855"/>
    </source>
</evidence>
<dbReference type="InterPro" id="IPR039187">
    <property type="entry name" value="SNO_AAA"/>
</dbReference>
<dbReference type="GO" id="GO:0045892">
    <property type="term" value="P:negative regulation of DNA-templated transcription"/>
    <property type="evidence" value="ECO:0007669"/>
    <property type="project" value="TreeGrafter"/>
</dbReference>
<sequence>MENHPHIFQASALQTVSCVPCPSGDLDPRTLPLCGPTSAPLRQNQMGQRCQPGTPTSLYFTPGLCKHWALQGAEQCPCAHPLLPGAPSSPQPCKSPGVAQSPGGQDRPPRAHPVVRVSGSRIRPRCSCVTSLLTWLRLGRGSAVQACPGAAPAFSNTAHAARNTAALDTSHTHPPVGLAMDGEYPQHEPPPAGSLLCPPSPLQGDRSREWGWGSSSGCGCLHQFTSSTSLLGSQPCSDTSYPPVATTPSFLPKSSDLPQDASYLEDLSNASIFSSSIDSLSDIADTPDFLPADSLSQVPTIWDVSTASSAHDKPPDTMLNDLLHSRHQPRITVTLPWGPSLHTVQPLDFGPIFSLEGSPHPSAPCAPVGLCTTMGLAPDPAQPAICPTSSCQLFLHSGPFSGLEDPVPPLPSTPLLVSYQVSGTSSSECPTSQTRKEAQSQSQPEEEDEVDEEEEAEELGHAETYADYVPSKSKLGKQHPDRVVETSTLSSVPPPDITYTLALPTSDSGALSALQLEAITYACQQHEVLLPSGQRAGFLIGDGAGVGKGRTVAGIIVENYLRGRKKALWFSVSNDLKYDAERDLRDIEAPGIAVHALSKIKYGDHTASEGVLFATYSALIGESQAGGQHRTRLRQILQWCGEAFEGVIVFDECHKAKNASSTKMGKAVLDLQSKLPLARVVYASATGASEPRNMIYMSRLGIWGEGTPFRTFEEFLHAIEKRGVGAMEIVAMDMKVSGMYIARQLSFSGVTFRIEEIPLSPAFERVYNRNMIYMSRLGIWGEGTPFRTFEEFLHAIEKRGVGAMEIVAMDMKVSGMYIARQLSFSGVTFRIEEIPLSPAFERVYNHAALLWAEALGVFQQAADWVGLESRKSLWGQFWSAHQRFFKYLCVAAKVGRLVELAREELARDKCVVIGLQSTGEARTREVLDENEGHLDCFVSAAEGVFLSLIQKHFPSTRRKRDRGAGKRRRRPRGRGVKVPRLALEGTGVIRISDDSSTESEAGLDSDFNSSPESLVDDDVVIVDTTGLPTDDRGPMCPQQRDLHGPGVLERVERLKQGLLAKVRALGRELPVNTLDELIDQLGGPERVAEMTGRKGRVVSRPDGTVAFESRAEQGLSIDHVNLREKQRFMSGEKLVAIISEASSSGVSLQADRRVKNQRRRVHMTLELPWSADRAIQQFGRTHRSNQVSAPEYVFLISELAGERRFASIVAKRLESLGALTHGDRRATESRDLSKYNFENKYGARALSRVLSTILSQTDSKVPLPRGYPGGDAAFFRDMKQGLLSVGIGGRESRSGCLDVEKDCSITKFLNRILGLEVHKQNALFQYFSDTFDHLIEMDKKEGRYDMGILDLAPGIDEIYEESQQVFLAPGHPQDGQVVFYKISVDRGLKWEEAFAKSLELTGPYDGFYLSYKVRGNKPSCLLAEQNRGKQFTVYKPNIGRQSQLETWDSLCRKFRQVTAEEAREHWESGYAFSLTHCSHTAWNQHCRLVQEGKDCAQGLRLRHHYMLCGALLRVWGRIAAVMADVSSSSYLQIVRLKTKDKKKQVGIKIPESCVRRVLQELRQMDADVKRRSACPAGLPAPRPPTPRALALPYGPGEVLDLTYSPPAEAFPPPPHFAFPAPRPDPSALLLGTRHSMADPAALAHQGCDINFKEVLEDMLRSLHAGPPEPPGPLVGAGAAGAERQSVIQFSPPFPNS</sequence>
<name>A0AA41MQL9_SCICA</name>
<dbReference type="Proteomes" id="UP001166674">
    <property type="component" value="Unassembled WGS sequence"/>
</dbReference>
<keyword evidence="3" id="KW-0221">Differentiation</keyword>
<dbReference type="GO" id="GO:0031490">
    <property type="term" value="F:chromatin DNA binding"/>
    <property type="evidence" value="ECO:0007669"/>
    <property type="project" value="TreeGrafter"/>
</dbReference>
<reference evidence="15" key="1">
    <citation type="submission" date="2020-03" db="EMBL/GenBank/DDBJ databases">
        <title>Studies in the Genomics of Life Span.</title>
        <authorList>
            <person name="Glass D."/>
        </authorList>
    </citation>
    <scope>NUCLEOTIDE SEQUENCE</scope>
    <source>
        <strain evidence="15">SUZIE</strain>
        <tissue evidence="15">Muscle</tissue>
    </source>
</reference>
<keyword evidence="5" id="KW-0805">Transcription regulation</keyword>
<dbReference type="InterPro" id="IPR026741">
    <property type="entry name" value="SNO"/>
</dbReference>
<feature type="region of interest" description="Disordered" evidence="11">
    <location>
        <begin position="419"/>
        <end position="495"/>
    </location>
</feature>
<feature type="region of interest" description="Disordered" evidence="11">
    <location>
        <begin position="185"/>
        <end position="208"/>
    </location>
</feature>
<evidence type="ECO:0000256" key="7">
    <source>
        <dbReference type="ARBA" id="ARBA00023163"/>
    </source>
</evidence>
<evidence type="ECO:0000256" key="3">
    <source>
        <dbReference type="ARBA" id="ARBA00022782"/>
    </source>
</evidence>
<accession>A0AA41MQL9</accession>
<keyword evidence="7" id="KW-0804">Transcription</keyword>
<dbReference type="Pfam" id="PF13872">
    <property type="entry name" value="AAA_34"/>
    <property type="match status" value="1"/>
</dbReference>
<dbReference type="EMBL" id="JAATJV010273300">
    <property type="protein sequence ID" value="MBZ3876348.1"/>
    <property type="molecule type" value="Genomic_DNA"/>
</dbReference>
<evidence type="ECO:0000313" key="15">
    <source>
        <dbReference type="EMBL" id="MBZ3876348.1"/>
    </source>
</evidence>
<keyword evidence="6" id="KW-0010">Activator</keyword>
<feature type="region of interest" description="Disordered" evidence="11">
    <location>
        <begin position="87"/>
        <end position="115"/>
    </location>
</feature>
<comment type="similarity">
    <text evidence="1">Belongs to the SBNO family.</text>
</comment>
<dbReference type="GO" id="GO:0050727">
    <property type="term" value="P:regulation of inflammatory response"/>
    <property type="evidence" value="ECO:0007669"/>
    <property type="project" value="TreeGrafter"/>
</dbReference>
<feature type="domain" description="Strawberry notch helicase C" evidence="12">
    <location>
        <begin position="1072"/>
        <end position="1350"/>
    </location>
</feature>
<evidence type="ECO:0000256" key="10">
    <source>
        <dbReference type="ARBA" id="ARBA00073423"/>
    </source>
</evidence>
<dbReference type="Pfam" id="PF25373">
    <property type="entry name" value="SBNO"/>
    <property type="match status" value="1"/>
</dbReference>
<dbReference type="PANTHER" id="PTHR12706">
    <property type="entry name" value="STRAWBERRY NOTCH-RELATED"/>
    <property type="match status" value="1"/>
</dbReference>
<dbReference type="GO" id="GO:0005634">
    <property type="term" value="C:nucleus"/>
    <property type="evidence" value="ECO:0007669"/>
    <property type="project" value="TreeGrafter"/>
</dbReference>
<protein>
    <recommendedName>
        <fullName evidence="10">Protein strawberry notch homolog 2</fullName>
    </recommendedName>
</protein>
<evidence type="ECO:0000256" key="11">
    <source>
        <dbReference type="SAM" id="MobiDB-lite"/>
    </source>
</evidence>
<dbReference type="GO" id="GO:0045944">
    <property type="term" value="P:positive regulation of transcription by RNA polymerase II"/>
    <property type="evidence" value="ECO:0007669"/>
    <property type="project" value="TreeGrafter"/>
</dbReference>
<evidence type="ECO:0000256" key="1">
    <source>
        <dbReference type="ARBA" id="ARBA00006992"/>
    </source>
</evidence>
<dbReference type="GO" id="GO:0071354">
    <property type="term" value="P:cellular response to interleukin-6"/>
    <property type="evidence" value="ECO:0007669"/>
    <property type="project" value="UniProtKB-ARBA"/>
</dbReference>
<feature type="domain" description="Strawberry notch AAA" evidence="13">
    <location>
        <begin position="478"/>
        <end position="769"/>
    </location>
</feature>
<keyword evidence="2" id="KW-0678">Repressor</keyword>
<evidence type="ECO:0000259" key="13">
    <source>
        <dbReference type="Pfam" id="PF13872"/>
    </source>
</evidence>
<dbReference type="FunFam" id="3.40.50.300:FF:000342">
    <property type="entry name" value="Protein strawberry notch homolog 2"/>
    <property type="match status" value="1"/>
</dbReference>
<dbReference type="InterPro" id="IPR057332">
    <property type="entry name" value="SBNO_a/b_dom"/>
</dbReference>
<dbReference type="FunFam" id="3.40.50.300:FF:003990">
    <property type="entry name" value="Si:ch73-63e15.2"/>
    <property type="match status" value="1"/>
</dbReference>